<dbReference type="GO" id="GO:0046872">
    <property type="term" value="F:metal ion binding"/>
    <property type="evidence" value="ECO:0007669"/>
    <property type="project" value="UniProtKB-KW"/>
</dbReference>
<sequence>MACYWTHGKNNTELLWVVGNRNAFNLQGRVPTNRTQRNILRKTDEDSWQFHHSLQILSVFAALLHDLGKSSVGFQQKLQGHDSGLRGDPYRHEWVSMRIFQAIVGKAKTDAEWLGFFC</sequence>
<organism evidence="5 6">
    <name type="scientific">Budvicia aquatica</name>
    <dbReference type="NCBI Taxonomy" id="82979"/>
    <lineage>
        <taxon>Bacteria</taxon>
        <taxon>Pseudomonadati</taxon>
        <taxon>Pseudomonadota</taxon>
        <taxon>Gammaproteobacteria</taxon>
        <taxon>Enterobacterales</taxon>
        <taxon>Budviciaceae</taxon>
        <taxon>Budvicia</taxon>
    </lineage>
</organism>
<evidence type="ECO:0000313" key="6">
    <source>
        <dbReference type="Proteomes" id="UP000373449"/>
    </source>
</evidence>
<reference evidence="5 6" key="1">
    <citation type="submission" date="2019-03" db="EMBL/GenBank/DDBJ databases">
        <authorList>
            <consortium name="Pathogen Informatics"/>
        </authorList>
    </citation>
    <scope>NUCLEOTIDE SEQUENCE [LARGE SCALE GENOMIC DNA]</scope>
    <source>
        <strain evidence="5 6">NCTC12282</strain>
    </source>
</reference>
<dbReference type="GO" id="GO:0016787">
    <property type="term" value="F:hydrolase activity"/>
    <property type="evidence" value="ECO:0007669"/>
    <property type="project" value="UniProtKB-KW"/>
</dbReference>
<dbReference type="GO" id="GO:0051607">
    <property type="term" value="P:defense response to virus"/>
    <property type="evidence" value="ECO:0007669"/>
    <property type="project" value="UniProtKB-KW"/>
</dbReference>
<keyword evidence="3" id="KW-0051">Antiviral defense</keyword>
<dbReference type="Proteomes" id="UP000373449">
    <property type="component" value="Unassembled WGS sequence"/>
</dbReference>
<evidence type="ECO:0000256" key="2">
    <source>
        <dbReference type="ARBA" id="ARBA00022801"/>
    </source>
</evidence>
<feature type="domain" description="HD Cas3-type" evidence="4">
    <location>
        <begin position="41"/>
        <end position="118"/>
    </location>
</feature>
<protein>
    <submittedName>
        <fullName evidence="5">CRISPR-associated helicase Cas3, subtype I-F/YPEST</fullName>
    </submittedName>
</protein>
<keyword evidence="2" id="KW-0378">Hydrolase</keyword>
<accession>A0A484ZVA9</accession>
<dbReference type="Pfam" id="PF18019">
    <property type="entry name" value="Cas3_HD"/>
    <property type="match status" value="1"/>
</dbReference>
<name>A0A484ZVA9_9GAMM</name>
<evidence type="ECO:0000259" key="4">
    <source>
        <dbReference type="PROSITE" id="PS51643"/>
    </source>
</evidence>
<dbReference type="PROSITE" id="PS51643">
    <property type="entry name" value="HD_CAS3"/>
    <property type="match status" value="1"/>
</dbReference>
<dbReference type="InterPro" id="IPR038257">
    <property type="entry name" value="CRISPR-assoc_Cas3_HD_sf"/>
</dbReference>
<dbReference type="Gene3D" id="1.10.3210.30">
    <property type="match status" value="1"/>
</dbReference>
<evidence type="ECO:0000256" key="3">
    <source>
        <dbReference type="ARBA" id="ARBA00023118"/>
    </source>
</evidence>
<dbReference type="InterPro" id="IPR006483">
    <property type="entry name" value="CRISPR-assoc_Cas3_HD"/>
</dbReference>
<keyword evidence="1" id="KW-0479">Metal-binding</keyword>
<gene>
    <name evidence="5" type="ORF">NCTC12282_03845</name>
</gene>
<evidence type="ECO:0000256" key="1">
    <source>
        <dbReference type="ARBA" id="ARBA00022723"/>
    </source>
</evidence>
<dbReference type="AlphaFoldDB" id="A0A484ZVA9"/>
<evidence type="ECO:0000313" key="5">
    <source>
        <dbReference type="EMBL" id="VFS49369.1"/>
    </source>
</evidence>
<dbReference type="EMBL" id="CAADJA010000002">
    <property type="protein sequence ID" value="VFS49369.1"/>
    <property type="molecule type" value="Genomic_DNA"/>
</dbReference>
<proteinExistence type="predicted"/>